<evidence type="ECO:0000256" key="4">
    <source>
        <dbReference type="PROSITE-ProRule" id="PRU00510"/>
    </source>
</evidence>
<keyword evidence="1" id="KW-0479">Metal-binding</keyword>
<dbReference type="InterPro" id="IPR000962">
    <property type="entry name" value="Znf_DskA_TraR"/>
</dbReference>
<evidence type="ECO:0000313" key="7">
    <source>
        <dbReference type="Proteomes" id="UP000253370"/>
    </source>
</evidence>
<name>A0A365UFE2_9RHOB</name>
<dbReference type="Gene3D" id="1.20.120.910">
    <property type="entry name" value="DksA, coiled-coil domain"/>
    <property type="match status" value="1"/>
</dbReference>
<dbReference type="InterPro" id="IPR020458">
    <property type="entry name" value="Znf_DskA_TraR_CS"/>
</dbReference>
<dbReference type="EMBL" id="QNTQ01000001">
    <property type="protein sequence ID" value="RBI87674.1"/>
    <property type="molecule type" value="Genomic_DNA"/>
</dbReference>
<feature type="zinc finger region" description="dksA C4-type" evidence="4">
    <location>
        <begin position="85"/>
        <end position="109"/>
    </location>
</feature>
<dbReference type="PANTHER" id="PTHR33823">
    <property type="entry name" value="RNA POLYMERASE-BINDING TRANSCRIPTION FACTOR DKSA-RELATED"/>
    <property type="match status" value="1"/>
</dbReference>
<sequence>MDVTDTGAVRARLEALLAELDAGDARGRGGQETVALDQQAVGRLSRQDALMSQSMARATQARRDAERRRLTAALARLEDGEYGYCEACGEPIAPRRLELDPAAARCVGCAGG</sequence>
<dbReference type="PANTHER" id="PTHR33823:SF4">
    <property type="entry name" value="GENERAL STRESS PROTEIN 16O"/>
    <property type="match status" value="1"/>
</dbReference>
<evidence type="ECO:0000256" key="2">
    <source>
        <dbReference type="ARBA" id="ARBA00022771"/>
    </source>
</evidence>
<accession>A0A365UFE2</accession>
<gene>
    <name evidence="6" type="ORF">DRV85_01790</name>
</gene>
<keyword evidence="3" id="KW-0862">Zinc</keyword>
<organism evidence="6 7">
    <name type="scientific">Rhodosalinus halophilus</name>
    <dbReference type="NCBI Taxonomy" id="2259333"/>
    <lineage>
        <taxon>Bacteria</taxon>
        <taxon>Pseudomonadati</taxon>
        <taxon>Pseudomonadota</taxon>
        <taxon>Alphaproteobacteria</taxon>
        <taxon>Rhodobacterales</taxon>
        <taxon>Paracoccaceae</taxon>
        <taxon>Rhodosalinus</taxon>
    </lineage>
</organism>
<comment type="caution">
    <text evidence="6">The sequence shown here is derived from an EMBL/GenBank/DDBJ whole genome shotgun (WGS) entry which is preliminary data.</text>
</comment>
<dbReference type="Pfam" id="PF01258">
    <property type="entry name" value="zf-dskA_traR"/>
    <property type="match status" value="1"/>
</dbReference>
<evidence type="ECO:0000256" key="3">
    <source>
        <dbReference type="ARBA" id="ARBA00022833"/>
    </source>
</evidence>
<dbReference type="GO" id="GO:0008270">
    <property type="term" value="F:zinc ion binding"/>
    <property type="evidence" value="ECO:0007669"/>
    <property type="project" value="UniProtKB-KW"/>
</dbReference>
<evidence type="ECO:0000313" key="6">
    <source>
        <dbReference type="EMBL" id="RBI87674.1"/>
    </source>
</evidence>
<dbReference type="OrthoDB" id="1121111at2"/>
<dbReference type="PROSITE" id="PS01102">
    <property type="entry name" value="ZF_DKSA_1"/>
    <property type="match status" value="1"/>
</dbReference>
<keyword evidence="2" id="KW-0863">Zinc-finger</keyword>
<protein>
    <submittedName>
        <fullName evidence="6">TraR/DksA family transcriptional regulator</fullName>
    </submittedName>
</protein>
<keyword evidence="7" id="KW-1185">Reference proteome</keyword>
<reference evidence="6 7" key="1">
    <citation type="submission" date="2018-07" db="EMBL/GenBank/DDBJ databases">
        <title>Rhodosalinus sp. strain E84T genomic sequence and assembly.</title>
        <authorList>
            <person name="Liu Z.-W."/>
            <person name="Lu D.-C."/>
        </authorList>
    </citation>
    <scope>NUCLEOTIDE SEQUENCE [LARGE SCALE GENOMIC DNA]</scope>
    <source>
        <strain evidence="6 7">E84</strain>
    </source>
</reference>
<feature type="domain" description="Zinc finger DksA/TraR C4-type" evidence="5">
    <location>
        <begin position="80"/>
        <end position="111"/>
    </location>
</feature>
<evidence type="ECO:0000256" key="1">
    <source>
        <dbReference type="ARBA" id="ARBA00022723"/>
    </source>
</evidence>
<dbReference type="Proteomes" id="UP000253370">
    <property type="component" value="Unassembled WGS sequence"/>
</dbReference>
<dbReference type="RefSeq" id="WP_113287697.1">
    <property type="nucleotide sequence ID" value="NZ_QNTQ01000001.1"/>
</dbReference>
<proteinExistence type="predicted"/>
<dbReference type="PROSITE" id="PS51128">
    <property type="entry name" value="ZF_DKSA_2"/>
    <property type="match status" value="1"/>
</dbReference>
<dbReference type="SUPFAM" id="SSF57716">
    <property type="entry name" value="Glucocorticoid receptor-like (DNA-binding domain)"/>
    <property type="match status" value="1"/>
</dbReference>
<evidence type="ECO:0000259" key="5">
    <source>
        <dbReference type="Pfam" id="PF01258"/>
    </source>
</evidence>
<dbReference type="AlphaFoldDB" id="A0A365UFE2"/>